<evidence type="ECO:0000256" key="2">
    <source>
        <dbReference type="ARBA" id="ARBA00023242"/>
    </source>
</evidence>
<dbReference type="Pfam" id="PF11951">
    <property type="entry name" value="Fungal_trans_2"/>
    <property type="match status" value="1"/>
</dbReference>
<dbReference type="GO" id="GO:0045944">
    <property type="term" value="P:positive regulation of transcription by RNA polymerase II"/>
    <property type="evidence" value="ECO:0007669"/>
    <property type="project" value="TreeGrafter"/>
</dbReference>
<accession>A0A9P4HKM7</accession>
<dbReference type="SUPFAM" id="SSF57701">
    <property type="entry name" value="Zn2/Cys6 DNA-binding domain"/>
    <property type="match status" value="1"/>
</dbReference>
<evidence type="ECO:0000259" key="4">
    <source>
        <dbReference type="PROSITE" id="PS00463"/>
    </source>
</evidence>
<dbReference type="AlphaFoldDB" id="A0A9P4HKM7"/>
<dbReference type="PANTHER" id="PTHR37534">
    <property type="entry name" value="TRANSCRIPTIONAL ACTIVATOR PROTEIN UGA3"/>
    <property type="match status" value="1"/>
</dbReference>
<dbReference type="GO" id="GO:0000981">
    <property type="term" value="F:DNA-binding transcription factor activity, RNA polymerase II-specific"/>
    <property type="evidence" value="ECO:0007669"/>
    <property type="project" value="InterPro"/>
</dbReference>
<dbReference type="InterPro" id="IPR036864">
    <property type="entry name" value="Zn2-C6_fun-type_DNA-bd_sf"/>
</dbReference>
<evidence type="ECO:0000313" key="6">
    <source>
        <dbReference type="Proteomes" id="UP000799776"/>
    </source>
</evidence>
<dbReference type="InterPro" id="IPR001138">
    <property type="entry name" value="Zn2Cys6_DnaBD"/>
</dbReference>
<dbReference type="GO" id="GO:0008270">
    <property type="term" value="F:zinc ion binding"/>
    <property type="evidence" value="ECO:0007669"/>
    <property type="project" value="InterPro"/>
</dbReference>
<keyword evidence="6" id="KW-1185">Reference proteome</keyword>
<proteinExistence type="predicted"/>
<dbReference type="GO" id="GO:0005634">
    <property type="term" value="C:nucleus"/>
    <property type="evidence" value="ECO:0007669"/>
    <property type="project" value="UniProtKB-SubCell"/>
</dbReference>
<feature type="compositionally biased region" description="Basic and acidic residues" evidence="3">
    <location>
        <begin position="98"/>
        <end position="120"/>
    </location>
</feature>
<dbReference type="PROSITE" id="PS00463">
    <property type="entry name" value="ZN2_CY6_FUNGAL_1"/>
    <property type="match status" value="1"/>
</dbReference>
<name>A0A9P4HKM7_9PEZI</name>
<dbReference type="OrthoDB" id="4525710at2759"/>
<comment type="caution">
    <text evidence="5">The sequence shown here is derived from an EMBL/GenBank/DDBJ whole genome shotgun (WGS) entry which is preliminary data.</text>
</comment>
<dbReference type="Proteomes" id="UP000799776">
    <property type="component" value="Unassembled WGS sequence"/>
</dbReference>
<dbReference type="PANTHER" id="PTHR37534:SF25">
    <property type="entry name" value="ZN(II)2CYS6 TRANSCRIPTION FACTOR (EUROFUNG)"/>
    <property type="match status" value="1"/>
</dbReference>
<evidence type="ECO:0000256" key="3">
    <source>
        <dbReference type="SAM" id="MobiDB-lite"/>
    </source>
</evidence>
<dbReference type="CDD" id="cd00067">
    <property type="entry name" value="GAL4"/>
    <property type="match status" value="1"/>
</dbReference>
<gene>
    <name evidence="5" type="ORF">K490DRAFT_51991</name>
</gene>
<comment type="subcellular location">
    <subcellularLocation>
        <location evidence="1">Nucleus</location>
    </subcellularLocation>
</comment>
<feature type="region of interest" description="Disordered" evidence="3">
    <location>
        <begin position="93"/>
        <end position="136"/>
    </location>
</feature>
<dbReference type="InterPro" id="IPR021858">
    <property type="entry name" value="Fun_TF"/>
</dbReference>
<feature type="domain" description="Zn(2)-C6 fungal-type" evidence="4">
    <location>
        <begin position="6"/>
        <end position="36"/>
    </location>
</feature>
<evidence type="ECO:0000256" key="1">
    <source>
        <dbReference type="ARBA" id="ARBA00004123"/>
    </source>
</evidence>
<reference evidence="5" key="1">
    <citation type="journal article" date="2020" name="Stud. Mycol.">
        <title>101 Dothideomycetes genomes: a test case for predicting lifestyles and emergence of pathogens.</title>
        <authorList>
            <person name="Haridas S."/>
            <person name="Albert R."/>
            <person name="Binder M."/>
            <person name="Bloem J."/>
            <person name="Labutti K."/>
            <person name="Salamov A."/>
            <person name="Andreopoulos B."/>
            <person name="Baker S."/>
            <person name="Barry K."/>
            <person name="Bills G."/>
            <person name="Bluhm B."/>
            <person name="Cannon C."/>
            <person name="Castanera R."/>
            <person name="Culley D."/>
            <person name="Daum C."/>
            <person name="Ezra D."/>
            <person name="Gonzalez J."/>
            <person name="Henrissat B."/>
            <person name="Kuo A."/>
            <person name="Liang C."/>
            <person name="Lipzen A."/>
            <person name="Lutzoni F."/>
            <person name="Magnuson J."/>
            <person name="Mondo S."/>
            <person name="Nolan M."/>
            <person name="Ohm R."/>
            <person name="Pangilinan J."/>
            <person name="Park H.-J."/>
            <person name="Ramirez L."/>
            <person name="Alfaro M."/>
            <person name="Sun H."/>
            <person name="Tritt A."/>
            <person name="Yoshinaga Y."/>
            <person name="Zwiers L.-H."/>
            <person name="Turgeon B."/>
            <person name="Goodwin S."/>
            <person name="Spatafora J."/>
            <person name="Crous P."/>
            <person name="Grigoriev I."/>
        </authorList>
    </citation>
    <scope>NUCLEOTIDE SEQUENCE</scope>
    <source>
        <strain evidence="5">CBS 121410</strain>
    </source>
</reference>
<organism evidence="5 6">
    <name type="scientific">Saccharata proteae CBS 121410</name>
    <dbReference type="NCBI Taxonomy" id="1314787"/>
    <lineage>
        <taxon>Eukaryota</taxon>
        <taxon>Fungi</taxon>
        <taxon>Dikarya</taxon>
        <taxon>Ascomycota</taxon>
        <taxon>Pezizomycotina</taxon>
        <taxon>Dothideomycetes</taxon>
        <taxon>Dothideomycetes incertae sedis</taxon>
        <taxon>Botryosphaeriales</taxon>
        <taxon>Saccharataceae</taxon>
        <taxon>Saccharata</taxon>
    </lineage>
</organism>
<keyword evidence="2" id="KW-0539">Nucleus</keyword>
<dbReference type="EMBL" id="ML978803">
    <property type="protein sequence ID" value="KAF2083319.1"/>
    <property type="molecule type" value="Genomic_DNA"/>
</dbReference>
<evidence type="ECO:0000313" key="5">
    <source>
        <dbReference type="EMBL" id="KAF2083319.1"/>
    </source>
</evidence>
<dbReference type="GO" id="GO:0000976">
    <property type="term" value="F:transcription cis-regulatory region binding"/>
    <property type="evidence" value="ECO:0007669"/>
    <property type="project" value="TreeGrafter"/>
</dbReference>
<sequence length="561" mass="62365">MRKAQGCHSCRDRHLKCVRQAGSARCDKCIDTGRECVIGMTIRFRPVTSVRDRAHGDKAQRHSFSYADSQVWVRTPSVTFAPPARTLEELDAEMDVEEERRRSGLDVEKASRTEATDRSIEGLSPATIEPSSMSGGPDPVRKPFDAVQPNHLPAAGLRSILDAHHDGRQDLSLDVGDQLPAISPSAFFGTLSALHDPLTIWPIRNREEARYFHHYVQHLGPWVDVCDENLHFGREVPRRAANYPVLSNAIMAVSARHLSRSSNTQDTASAKYMSKCLRILIPLLDDPVGVLDENLVAAIVILRLYEEMDDDDEKHHLDGGKNLLNSIAHFIPASGLGEAASWIFLRQAIYVSLTTGQPLDIDLNNYLASTSFHRDDAGSWANRMVWIFAKVLDFAFQQNDIPTAQKWTSLHDEVDAWNVAKPWHFQPLWMGELGAAEESPFPPIWMSSPAHGIGQQHYALSKIVLATSDPRKIKLGFGTLEARKAAETIILANLRVVIGLSLGSGEIPATMFHACHILCACGSYLESAADRQAAVAFLIMVEQKIAWRTGRIIAALRQQWK</sequence>
<protein>
    <recommendedName>
        <fullName evidence="4">Zn(2)-C6 fungal-type domain-containing protein</fullName>
    </recommendedName>
</protein>